<organism evidence="1 2">
    <name type="scientific">Fusarium solani subsp. cucurbitae</name>
    <name type="common">Neocosmosporum cucurbitae</name>
    <dbReference type="NCBI Taxonomy" id="2747967"/>
    <lineage>
        <taxon>Eukaryota</taxon>
        <taxon>Fungi</taxon>
        <taxon>Dikarya</taxon>
        <taxon>Ascomycota</taxon>
        <taxon>Pezizomycotina</taxon>
        <taxon>Sordariomycetes</taxon>
        <taxon>Hypocreomycetidae</taxon>
        <taxon>Hypocreales</taxon>
        <taxon>Nectriaceae</taxon>
        <taxon>Fusarium</taxon>
        <taxon>Fusarium solani species complex</taxon>
    </lineage>
</organism>
<keyword evidence="2" id="KW-1185">Reference proteome</keyword>
<dbReference type="EMBL" id="CP090038">
    <property type="protein sequence ID" value="UPL00728.1"/>
    <property type="molecule type" value="Genomic_DNA"/>
</dbReference>
<gene>
    <name evidence="1" type="ORF">LCI18_011662</name>
</gene>
<name>A0ACD3ZHM1_FUSSC</name>
<protein>
    <submittedName>
        <fullName evidence="1">Uncharacterized protein</fullName>
    </submittedName>
</protein>
<accession>A0ACD3ZHM1</accession>
<proteinExistence type="predicted"/>
<sequence>MERSNFNHVGSMAAAGSARIQIGNNSTINNTTNNYSQDDDEKYLAALSSTDPRQDKSRIEQTNGDLLKEAYLWVLQNPEFQRWRETSESQPLLWIRGDPGKGKTMLLSGIINELQPSTRLKDPTRQTDPRSQTSLSYFFCQATNPGLNNATAVLRGLVYLLVDQHPNLLSHVRGKLPLDPGHWNLGVAIRAIFLEMLQDESLQNVILIVDGLDECETDMRFLLEVITATMSHEVRWLVSSRNIRMIETILTQAQTKVVLSLELNAQSVGQAISEYIQHRMGRLGSRINLDDDELRSTSSYLYKNAHGTFLWVALWEVQDLLERPPQGLNELYERMMQRVRHSISANLYLGILSFIFTAYRPITFSELVIIKDLPRSEAILPNMIMECGGFLTSRDGVIYLVHQSAKDFLAKQQDILFPSGLTRHHLGLFDACLNSLDVLRMDIYDQVYPGVSAQKARRCRPEPDPLPGLSYSPELWAHHLHDAQPIHSQEISNYNKAHQFIAHKFLFWLEALSLLNSLPVAMETLQILKDLPLIRLHPLMDLPSFIYASGLIFSPEESLIRRHFEHCSPKFVVKKPRVGAQWHPYFSTSEWACDLIFSPDNKSMVRTSFSGVTKWNVGDGMEIKSAEYDWLDFITPSPDLNLFADGALVAIFHDNYGLLAQLSHPGPSSNYNKEHTEDKFKTSANIVILDVRTGEQRRNPPNEAIGSIRSIIFIPNTYEIMMCCENGVWSWDIVKGGCQEWPGFGDLIWDIASSHDASWIAAVSGSRVFVYGRQNQELLQHFQIPSGYIISSIAVSFDDQQLAVHSGESVWLYDTPSSLSKQTHFDRVAVLKVFISDNRRLMAWALERKIQVLDATTGIHLCEFDMPWFWDAQSLEPWSGRNLAAFSSGSHMLAARSSSSRSSSLLSAWDLTDQRLLHEIEVPDLIRRLAVSHNGNNHGRWVAAITAQNICVWNATTMRLRWSLEHTFERADYKGPIALQFSDCKLAVLWSLRDDYSLIYYNVTDGTRLTHVKLPSPSWARLAEGGFSISPSGRRATLGSRGGKLRIISISQDDGVIRRALLSMGGSHMLHVSFLDDSTLLTDQGMLDIDAILAEAAIEPNTPHTPVKGTGISHFAWIGYGVVMTTTGLH</sequence>
<reference evidence="1" key="1">
    <citation type="submission" date="2021-11" db="EMBL/GenBank/DDBJ databases">
        <title>Fusarium solani-melongenae Genome sequencing and assembly.</title>
        <authorList>
            <person name="Xie S."/>
            <person name="Huang L."/>
            <person name="Zhang X."/>
        </authorList>
    </citation>
    <scope>NUCLEOTIDE SEQUENCE</scope>
    <source>
        <strain evidence="1">CRI 24-3</strain>
    </source>
</reference>
<evidence type="ECO:0000313" key="2">
    <source>
        <dbReference type="Proteomes" id="UP000830768"/>
    </source>
</evidence>
<evidence type="ECO:0000313" key="1">
    <source>
        <dbReference type="EMBL" id="UPL00728.1"/>
    </source>
</evidence>
<dbReference type="Proteomes" id="UP000830768">
    <property type="component" value="Chromosome 10"/>
</dbReference>